<reference evidence="2 3" key="1">
    <citation type="submission" date="2017-06" db="EMBL/GenBank/DDBJ databases">
        <title>Genome sequence of Bacillus sonorensis strain SRCM101395.</title>
        <authorList>
            <person name="Cho S.H."/>
        </authorList>
    </citation>
    <scope>NUCLEOTIDE SEQUENCE [LARGE SCALE GENOMIC DNA]</scope>
    <source>
        <strain evidence="2 3">SRCM101395</strain>
    </source>
</reference>
<dbReference type="EMBL" id="CP021920">
    <property type="protein sequence ID" value="ASB90394.1"/>
    <property type="molecule type" value="Genomic_DNA"/>
</dbReference>
<dbReference type="SUPFAM" id="SSF54001">
    <property type="entry name" value="Cysteine proteinases"/>
    <property type="match status" value="1"/>
</dbReference>
<protein>
    <recommendedName>
        <fullName evidence="1">Putative amidase domain-containing protein</fullName>
    </recommendedName>
</protein>
<name>A0ABM6LLZ5_9BACI</name>
<dbReference type="RefSeq" id="WP_006636557.1">
    <property type="nucleotide sequence ID" value="NZ_BORD01000002.1"/>
</dbReference>
<dbReference type="Pfam" id="PF12671">
    <property type="entry name" value="Amidase_6"/>
    <property type="match status" value="1"/>
</dbReference>
<dbReference type="InterPro" id="IPR038765">
    <property type="entry name" value="Papain-like_cys_pep_sf"/>
</dbReference>
<organism evidence="2 3">
    <name type="scientific">Bacillus sonorensis</name>
    <dbReference type="NCBI Taxonomy" id="119858"/>
    <lineage>
        <taxon>Bacteria</taxon>
        <taxon>Bacillati</taxon>
        <taxon>Bacillota</taxon>
        <taxon>Bacilli</taxon>
        <taxon>Bacillales</taxon>
        <taxon>Bacillaceae</taxon>
        <taxon>Bacillus</taxon>
    </lineage>
</organism>
<keyword evidence="3" id="KW-1185">Reference proteome</keyword>
<dbReference type="InterPro" id="IPR024301">
    <property type="entry name" value="Amidase_6"/>
</dbReference>
<evidence type="ECO:0000313" key="3">
    <source>
        <dbReference type="Proteomes" id="UP000196877"/>
    </source>
</evidence>
<evidence type="ECO:0000259" key="1">
    <source>
        <dbReference type="Pfam" id="PF12671"/>
    </source>
</evidence>
<dbReference type="GeneID" id="92852164"/>
<dbReference type="PANTHER" id="PTHR40032:SF1">
    <property type="entry name" value="EXPORTED PROTEIN"/>
    <property type="match status" value="1"/>
</dbReference>
<gene>
    <name evidence="2" type="ORF">S101395_03888</name>
</gene>
<sequence length="301" mass="35137">MKQIIEQLLKARLDYLINGNEKRDWRNAGDAEVIERKRRLFEKRGVHIVKARMRTALNEHWLEEDGKTHINYQTHTAFLCKDGDDMYMEEHIEKRIALLYDQMVIKDSEAPRPPVQPLPDEESRHLDGERELLGRVFTYDRLAAVRYAEMFWNKRNSAYKNFEDNCTNFISQCLHAGNAPMRGYPNRGSGWWMQNHSWSYSWTVAHSLRTFLKQSKAGLRSIQTGAAAELVEGDVICYDFNGDGRFDHVAIVTAKDKSNMPLVNAQTHDCRMRYWSYEDSPAYTPSIKYAFFHIADDTTKT</sequence>
<accession>A0ABM6LLZ5</accession>
<proteinExistence type="predicted"/>
<dbReference type="PANTHER" id="PTHR40032">
    <property type="entry name" value="EXPORTED PROTEIN-RELATED"/>
    <property type="match status" value="1"/>
</dbReference>
<dbReference type="Proteomes" id="UP000196877">
    <property type="component" value="Chromosome"/>
</dbReference>
<feature type="domain" description="Putative amidase" evidence="1">
    <location>
        <begin position="139"/>
        <end position="289"/>
    </location>
</feature>
<evidence type="ECO:0000313" key="2">
    <source>
        <dbReference type="EMBL" id="ASB90394.1"/>
    </source>
</evidence>
<dbReference type="Gene3D" id="3.90.1720.10">
    <property type="entry name" value="endopeptidase domain like (from Nostoc punctiforme)"/>
    <property type="match status" value="1"/>
</dbReference>